<reference evidence="1" key="1">
    <citation type="submission" date="2022-03" db="EMBL/GenBank/DDBJ databases">
        <authorList>
            <person name="Woo C.Y."/>
        </authorList>
    </citation>
    <scope>NUCLEOTIDE SEQUENCE</scope>
    <source>
        <strain evidence="1">CYS-01</strain>
    </source>
</reference>
<name>A0ABS9ZZA1_9SPHI</name>
<evidence type="ECO:0008006" key="3">
    <source>
        <dbReference type="Google" id="ProtNLM"/>
    </source>
</evidence>
<evidence type="ECO:0000313" key="2">
    <source>
        <dbReference type="Proteomes" id="UP001165460"/>
    </source>
</evidence>
<dbReference type="EMBL" id="JALGBH010000002">
    <property type="protein sequence ID" value="MCJ0743635.1"/>
    <property type="molecule type" value="Genomic_DNA"/>
</dbReference>
<dbReference type="Proteomes" id="UP001165460">
    <property type="component" value="Unassembled WGS sequence"/>
</dbReference>
<dbReference type="RefSeq" id="WP_243362889.1">
    <property type="nucleotide sequence ID" value="NZ_JALGBH010000002.1"/>
</dbReference>
<proteinExistence type="predicted"/>
<gene>
    <name evidence="1" type="ORF">MMF97_13010</name>
</gene>
<evidence type="ECO:0000313" key="1">
    <source>
        <dbReference type="EMBL" id="MCJ0743635.1"/>
    </source>
</evidence>
<sequence>MAVNKNNPVIEGASGKFGRTMVFRQRGNVTVMAVRPKPTTKLPTQNQMKQRFLFAKASSYAMSVISDPITKAAYQAKAKANQTAYNVAFRDFLTPPVLHLADWSKYTGAIGDTITCRITDIMAVTSVKVSLYDTDDLLIEEGMAVQSTLKLDWLYTATIAHTPVAGTRMVVEMTDTPQNVYTEEVVME</sequence>
<organism evidence="1 2">
    <name type="scientific">Pedobacter montanisoli</name>
    <dbReference type="NCBI Taxonomy" id="2923277"/>
    <lineage>
        <taxon>Bacteria</taxon>
        <taxon>Pseudomonadati</taxon>
        <taxon>Bacteroidota</taxon>
        <taxon>Sphingobacteriia</taxon>
        <taxon>Sphingobacteriales</taxon>
        <taxon>Sphingobacteriaceae</taxon>
        <taxon>Pedobacter</taxon>
    </lineage>
</organism>
<protein>
    <recommendedName>
        <fullName evidence="3">Coat protein</fullName>
    </recommendedName>
</protein>
<accession>A0ABS9ZZA1</accession>
<keyword evidence="2" id="KW-1185">Reference proteome</keyword>
<comment type="caution">
    <text evidence="1">The sequence shown here is derived from an EMBL/GenBank/DDBJ whole genome shotgun (WGS) entry which is preliminary data.</text>
</comment>